<protein>
    <submittedName>
        <fullName evidence="1">Uncharacterized protein</fullName>
    </submittedName>
</protein>
<organism evidence="1">
    <name type="scientific">viral metagenome</name>
    <dbReference type="NCBI Taxonomy" id="1070528"/>
    <lineage>
        <taxon>unclassified sequences</taxon>
        <taxon>metagenomes</taxon>
        <taxon>organismal metagenomes</taxon>
    </lineage>
</organism>
<proteinExistence type="predicted"/>
<name>A0A6M3XCU3_9ZZZZ</name>
<evidence type="ECO:0000313" key="1">
    <source>
        <dbReference type="EMBL" id="QJH95592.1"/>
    </source>
</evidence>
<reference evidence="1" key="1">
    <citation type="submission" date="2020-03" db="EMBL/GenBank/DDBJ databases">
        <title>The deep terrestrial virosphere.</title>
        <authorList>
            <person name="Holmfeldt K."/>
            <person name="Nilsson E."/>
            <person name="Simone D."/>
            <person name="Lopez-Fernandez M."/>
            <person name="Wu X."/>
            <person name="de Brujin I."/>
            <person name="Lundin D."/>
            <person name="Andersson A."/>
            <person name="Bertilsson S."/>
            <person name="Dopson M."/>
        </authorList>
    </citation>
    <scope>NUCLEOTIDE SEQUENCE</scope>
    <source>
        <strain evidence="1">TM448B00479</strain>
    </source>
</reference>
<gene>
    <name evidence="1" type="ORF">TM448B00479_0001</name>
</gene>
<dbReference type="AlphaFoldDB" id="A0A6M3XCU3"/>
<accession>A0A6M3XCU3</accession>
<dbReference type="EMBL" id="MT144624">
    <property type="protein sequence ID" value="QJH95592.1"/>
    <property type="molecule type" value="Genomic_DNA"/>
</dbReference>
<sequence length="88" mass="9228">MAWLTLLLKLIPTIIQLMAFAEKAFDGVLDSGAQKKALVVGTAKAVVEGIASVSTGGQKETWNEIAEPISTVIDGAASILFPNDEVDV</sequence>